<protein>
    <recommendedName>
        <fullName evidence="3">Aspartyl protease</fullName>
    </recommendedName>
</protein>
<accession>A0A0G1TG94</accession>
<evidence type="ECO:0000313" key="1">
    <source>
        <dbReference type="EMBL" id="KKU80837.1"/>
    </source>
</evidence>
<dbReference type="Gene3D" id="2.40.70.10">
    <property type="entry name" value="Acid Proteases"/>
    <property type="match status" value="1"/>
</dbReference>
<dbReference type="InterPro" id="IPR021109">
    <property type="entry name" value="Peptidase_aspartic_dom_sf"/>
</dbReference>
<reference evidence="1 2" key="1">
    <citation type="journal article" date="2015" name="Nature">
        <title>rRNA introns, odd ribosomes, and small enigmatic genomes across a large radiation of phyla.</title>
        <authorList>
            <person name="Brown C.T."/>
            <person name="Hug L.A."/>
            <person name="Thomas B.C."/>
            <person name="Sharon I."/>
            <person name="Castelle C.J."/>
            <person name="Singh A."/>
            <person name="Wilkins M.J."/>
            <person name="Williams K.H."/>
            <person name="Banfield J.F."/>
        </authorList>
    </citation>
    <scope>NUCLEOTIDE SEQUENCE [LARGE SCALE GENOMIC DNA]</scope>
</reference>
<evidence type="ECO:0000313" key="2">
    <source>
        <dbReference type="Proteomes" id="UP000034212"/>
    </source>
</evidence>
<name>A0A0G1TG94_9BACT</name>
<dbReference type="Proteomes" id="UP000034212">
    <property type="component" value="Unassembled WGS sequence"/>
</dbReference>
<dbReference type="Pfam" id="PF13650">
    <property type="entry name" value="Asp_protease_2"/>
    <property type="match status" value="1"/>
</dbReference>
<organism evidence="1 2">
    <name type="scientific">Candidatus Gottesmanbacteria bacterium GW2011_GWA1_47_8</name>
    <dbReference type="NCBI Taxonomy" id="1618438"/>
    <lineage>
        <taxon>Bacteria</taxon>
        <taxon>Candidatus Gottesmaniibacteriota</taxon>
    </lineage>
</organism>
<evidence type="ECO:0008006" key="3">
    <source>
        <dbReference type="Google" id="ProtNLM"/>
    </source>
</evidence>
<dbReference type="EMBL" id="LCOQ01000008">
    <property type="protein sequence ID" value="KKU80837.1"/>
    <property type="molecule type" value="Genomic_DNA"/>
</dbReference>
<proteinExistence type="predicted"/>
<dbReference type="AlphaFoldDB" id="A0A0G1TG94"/>
<sequence length="118" mass="13050">MGMTSVKLQIRNLQKPDKKAVGEFLVDSGAFFTVVPEKMVKDLGLKPERTQEFSLADGKTIKRKLGNALIKFRNDEIAVPVVLGEKDDSPLMGALTLEAMGLMLDPFSRKLYPAKLTL</sequence>
<dbReference type="SUPFAM" id="SSF50630">
    <property type="entry name" value="Acid proteases"/>
    <property type="match status" value="1"/>
</dbReference>
<comment type="caution">
    <text evidence="1">The sequence shown here is derived from an EMBL/GenBank/DDBJ whole genome shotgun (WGS) entry which is preliminary data.</text>
</comment>
<gene>
    <name evidence="1" type="ORF">UY08_C0008G0004</name>
</gene>